<sequence>MTDRNGQKMVGAYVDGALAERFAAWARQTEGGASAAIRRMITEAVDGKPPAAPRGAGAGLQIGVRLKPAERVALSQAARERGTTPANWLRSLAIVHLARKPQWNAAEVEALRDLFGGLRQIGNNVNQIAKAMNVAVQSGVFLPHQHIATVEAAEIVRAEMRRVVAIMTGNFDYWGLPLDERPTPSPGAIDAEDARARVAEVKRRSRPRKRPARFKEEDA</sequence>
<evidence type="ECO:0000313" key="2">
    <source>
        <dbReference type="EMBL" id="VVT11900.1"/>
    </source>
</evidence>
<dbReference type="EMBL" id="CABVLI010000036">
    <property type="protein sequence ID" value="VVT11900.1"/>
    <property type="molecule type" value="Genomic_DNA"/>
</dbReference>
<feature type="region of interest" description="Disordered" evidence="1">
    <location>
        <begin position="182"/>
        <end position="219"/>
    </location>
</feature>
<feature type="compositionally biased region" description="Basic and acidic residues" evidence="1">
    <location>
        <begin position="192"/>
        <end position="202"/>
    </location>
</feature>
<feature type="compositionally biased region" description="Basic residues" evidence="1">
    <location>
        <begin position="203"/>
        <end position="212"/>
    </location>
</feature>
<dbReference type="AlphaFoldDB" id="A0A5E7YYR4"/>
<evidence type="ECO:0000313" key="3">
    <source>
        <dbReference type="Proteomes" id="UP000326857"/>
    </source>
</evidence>
<dbReference type="InterPro" id="IPR053842">
    <property type="entry name" value="NikA-like"/>
</dbReference>
<dbReference type="RefSeq" id="WP_151990631.1">
    <property type="nucleotide sequence ID" value="NZ_LR701528.1"/>
</dbReference>
<gene>
    <name evidence="2" type="ORF">SPHINGO391_410132</name>
</gene>
<organism evidence="2 3">
    <name type="scientific">Sphingomonas aurantiaca</name>
    <dbReference type="NCBI Taxonomy" id="185949"/>
    <lineage>
        <taxon>Bacteria</taxon>
        <taxon>Pseudomonadati</taxon>
        <taxon>Pseudomonadota</taxon>
        <taxon>Alphaproteobacteria</taxon>
        <taxon>Sphingomonadales</taxon>
        <taxon>Sphingomonadaceae</taxon>
        <taxon>Sphingomonas</taxon>
    </lineage>
</organism>
<proteinExistence type="predicted"/>
<name>A0A5E7YYR4_9SPHN</name>
<evidence type="ECO:0000256" key="1">
    <source>
        <dbReference type="SAM" id="MobiDB-lite"/>
    </source>
</evidence>
<accession>A0A5E7YYR4</accession>
<dbReference type="Proteomes" id="UP000326857">
    <property type="component" value="Unassembled WGS sequence"/>
</dbReference>
<dbReference type="Pfam" id="PF21983">
    <property type="entry name" value="NikA-like"/>
    <property type="match status" value="1"/>
</dbReference>
<protein>
    <submittedName>
        <fullName evidence="2">Uncharacterized protein</fullName>
    </submittedName>
</protein>
<reference evidence="2 3" key="1">
    <citation type="submission" date="2019-09" db="EMBL/GenBank/DDBJ databases">
        <authorList>
            <person name="Dittami M. S."/>
        </authorList>
    </citation>
    <scope>NUCLEOTIDE SEQUENCE [LARGE SCALE GENOMIC DNA]</scope>
    <source>
        <strain evidence="2">SPHINGO391</strain>
    </source>
</reference>